<feature type="domain" description="Double jelly roll-like" evidence="1">
    <location>
        <begin position="1"/>
        <end position="193"/>
    </location>
</feature>
<name>A0A7M7QER7_NASVI</name>
<proteinExistence type="predicted"/>
<dbReference type="PANTHER" id="PTHR36159">
    <property type="entry name" value="PROTEIN CBG23766"/>
    <property type="match status" value="1"/>
</dbReference>
<accession>A0A7M7QER7</accession>
<dbReference type="Proteomes" id="UP000002358">
    <property type="component" value="Chromosome 4"/>
</dbReference>
<sequence>MPYVAMSDKRKIQLFSHIKKDIPIAMSFRSWELYEYPMLPASSRHIWTVKTSNQLEKPRFVILAFQTNRKGIALKNASQFDHCKIANVKLFLNSQYYPYGNLNLDIEQNQYALLYEMFIQFQNAYYENKDLQSDLLVSKSDFIKYTPFIVIDCSKQNESVKQAAVDVRIEFETKEPIAPATTAYCLILHDRIIQYNPISGDVKKLV</sequence>
<dbReference type="Pfam" id="PF21738">
    <property type="entry name" value="DJR-like_dom"/>
    <property type="match status" value="1"/>
</dbReference>
<protein>
    <recommendedName>
        <fullName evidence="1">Double jelly roll-like domain-containing protein</fullName>
    </recommendedName>
</protein>
<dbReference type="KEGG" id="nvi:116417278"/>
<evidence type="ECO:0000313" key="3">
    <source>
        <dbReference type="Proteomes" id="UP000002358"/>
    </source>
</evidence>
<dbReference type="EnsemblMetazoa" id="XM_031929738">
    <property type="protein sequence ID" value="XP_031785598"/>
    <property type="gene ID" value="LOC116417278"/>
</dbReference>
<dbReference type="AlphaFoldDB" id="A0A7M7QER7"/>
<organism evidence="2 3">
    <name type="scientific">Nasonia vitripennis</name>
    <name type="common">Parasitic wasp</name>
    <dbReference type="NCBI Taxonomy" id="7425"/>
    <lineage>
        <taxon>Eukaryota</taxon>
        <taxon>Metazoa</taxon>
        <taxon>Ecdysozoa</taxon>
        <taxon>Arthropoda</taxon>
        <taxon>Hexapoda</taxon>
        <taxon>Insecta</taxon>
        <taxon>Pterygota</taxon>
        <taxon>Neoptera</taxon>
        <taxon>Endopterygota</taxon>
        <taxon>Hymenoptera</taxon>
        <taxon>Apocrita</taxon>
        <taxon>Proctotrupomorpha</taxon>
        <taxon>Chalcidoidea</taxon>
        <taxon>Pteromalidae</taxon>
        <taxon>Pteromalinae</taxon>
        <taxon>Nasonia</taxon>
    </lineage>
</organism>
<keyword evidence="3" id="KW-1185">Reference proteome</keyword>
<dbReference type="PANTHER" id="PTHR36159:SF1">
    <property type="entry name" value="RETROVIRUS-RELATED POL POLYPROTEIN FROM TRANSPOSON 412-LIKE PROTEIN"/>
    <property type="match status" value="1"/>
</dbReference>
<dbReference type="GeneID" id="116417278"/>
<evidence type="ECO:0000259" key="1">
    <source>
        <dbReference type="Pfam" id="PF21738"/>
    </source>
</evidence>
<dbReference type="InParanoid" id="A0A7M7QER7"/>
<dbReference type="InterPro" id="IPR049512">
    <property type="entry name" value="DJR-like_dom"/>
</dbReference>
<dbReference type="RefSeq" id="XP_031785598.1">
    <property type="nucleotide sequence ID" value="XM_031929738.1"/>
</dbReference>
<evidence type="ECO:0000313" key="2">
    <source>
        <dbReference type="EnsemblMetazoa" id="XP_031785598"/>
    </source>
</evidence>
<reference evidence="2" key="1">
    <citation type="submission" date="2021-01" db="UniProtKB">
        <authorList>
            <consortium name="EnsemblMetazoa"/>
        </authorList>
    </citation>
    <scope>IDENTIFICATION</scope>
</reference>